<proteinExistence type="predicted"/>
<dbReference type="AlphaFoldDB" id="R7T895"/>
<feature type="region of interest" description="Disordered" evidence="1">
    <location>
        <begin position="80"/>
        <end position="128"/>
    </location>
</feature>
<dbReference type="HOGENOM" id="CLU_543199_0_0_1"/>
<evidence type="ECO:0000313" key="3">
    <source>
        <dbReference type="EnsemblMetazoa" id="CapteP194087"/>
    </source>
</evidence>
<dbReference type="PANTHER" id="PTHR45845">
    <property type="entry name" value="RHO GUANINE NUCLEOTIDE EXCHANGE FACTOR-RELATED"/>
    <property type="match status" value="1"/>
</dbReference>
<keyword evidence="4" id="KW-1185">Reference proteome</keyword>
<accession>R7T895</accession>
<dbReference type="EMBL" id="KB311147">
    <property type="protein sequence ID" value="ELT89835.1"/>
    <property type="molecule type" value="Genomic_DNA"/>
</dbReference>
<dbReference type="STRING" id="283909.R7T895"/>
<protein>
    <recommendedName>
        <fullName evidence="5">CRAL-TRIO domain-containing protein</fullName>
    </recommendedName>
</protein>
<evidence type="ECO:0000313" key="4">
    <source>
        <dbReference type="Proteomes" id="UP000014760"/>
    </source>
</evidence>
<evidence type="ECO:0008006" key="5">
    <source>
        <dbReference type="Google" id="ProtNLM"/>
    </source>
</evidence>
<evidence type="ECO:0000313" key="2">
    <source>
        <dbReference type="EMBL" id="ELT89835.1"/>
    </source>
</evidence>
<sequence>MAVGLENQRRTRIDRFTARRLRRRRRQLHTTDQRSGEPATILHRRVLGSCFKWMSDHRRHVDMNNRTDVVHLVSALPRHGRTWPRPESSSRDVMSGPHPQSAIQQSHRDIDHSVATSTSAERKTRKAASVQIGDGFSRTLRCECRIVFVPTPLLTRSPFCRYSALCRFQFDEIFGLRHRRRDRRPSEAASSSISKLSVCRQIIDVAPHLLQQGVAVYLGPCGHRNTSVVAVYCKQSLWQRSPFSSEDLARLLLYYCSIQRRDEGGVVLVADAREAGPDAINTLLEALYTVEASCPGSLAVVHVVADRQARSLIFRSSVFQPQVRLKIDLLMGIEALFRIADLKRLPWELGGHSHHDHGAWIRQRAKLEAFLNRCRHSCSVLLSLIQELIMTFNDLPSNADQLHSLLDRRKQMAVQADLQLGPEERLLDEMLDAVQRPNATEDFREGVTVAEKLFQEVQDARDRLLRVSHNQQEHLHSCIQLQQLCAAAKESNHSVYEALNFC</sequence>
<reference evidence="4" key="1">
    <citation type="submission" date="2012-12" db="EMBL/GenBank/DDBJ databases">
        <authorList>
            <person name="Hellsten U."/>
            <person name="Grimwood J."/>
            <person name="Chapman J.A."/>
            <person name="Shapiro H."/>
            <person name="Aerts A."/>
            <person name="Otillar R.P."/>
            <person name="Terry A.Y."/>
            <person name="Boore J.L."/>
            <person name="Simakov O."/>
            <person name="Marletaz F."/>
            <person name="Cho S.-J."/>
            <person name="Edsinger-Gonzales E."/>
            <person name="Havlak P."/>
            <person name="Kuo D.-H."/>
            <person name="Larsson T."/>
            <person name="Lv J."/>
            <person name="Arendt D."/>
            <person name="Savage R."/>
            <person name="Osoegawa K."/>
            <person name="de Jong P."/>
            <person name="Lindberg D.R."/>
            <person name="Seaver E.C."/>
            <person name="Weisblat D.A."/>
            <person name="Putnam N.H."/>
            <person name="Grigoriev I.V."/>
            <person name="Rokhsar D.S."/>
        </authorList>
    </citation>
    <scope>NUCLEOTIDE SEQUENCE</scope>
    <source>
        <strain evidence="4">I ESC-2004</strain>
    </source>
</reference>
<dbReference type="OrthoDB" id="6152532at2759"/>
<dbReference type="Proteomes" id="UP000014760">
    <property type="component" value="Unassembled WGS sequence"/>
</dbReference>
<gene>
    <name evidence="2" type="ORF">CAPTEDRAFT_194087</name>
</gene>
<dbReference type="InterPro" id="IPR052231">
    <property type="entry name" value="Rho_GEF_signaling-related"/>
</dbReference>
<dbReference type="EMBL" id="AMQN01014662">
    <property type="status" value="NOT_ANNOTATED_CDS"/>
    <property type="molecule type" value="Genomic_DNA"/>
</dbReference>
<evidence type="ECO:0000256" key="1">
    <source>
        <dbReference type="SAM" id="MobiDB-lite"/>
    </source>
</evidence>
<reference evidence="2 4" key="2">
    <citation type="journal article" date="2013" name="Nature">
        <title>Insights into bilaterian evolution from three spiralian genomes.</title>
        <authorList>
            <person name="Simakov O."/>
            <person name="Marletaz F."/>
            <person name="Cho S.J."/>
            <person name="Edsinger-Gonzales E."/>
            <person name="Havlak P."/>
            <person name="Hellsten U."/>
            <person name="Kuo D.H."/>
            <person name="Larsson T."/>
            <person name="Lv J."/>
            <person name="Arendt D."/>
            <person name="Savage R."/>
            <person name="Osoegawa K."/>
            <person name="de Jong P."/>
            <person name="Grimwood J."/>
            <person name="Chapman J.A."/>
            <person name="Shapiro H."/>
            <person name="Aerts A."/>
            <person name="Otillar R.P."/>
            <person name="Terry A.Y."/>
            <person name="Boore J.L."/>
            <person name="Grigoriev I.V."/>
            <person name="Lindberg D.R."/>
            <person name="Seaver E.C."/>
            <person name="Weisblat D.A."/>
            <person name="Putnam N.H."/>
            <person name="Rokhsar D.S."/>
        </authorList>
    </citation>
    <scope>NUCLEOTIDE SEQUENCE</scope>
    <source>
        <strain evidence="2 4">I ESC-2004</strain>
    </source>
</reference>
<dbReference type="PANTHER" id="PTHR45845:SF3">
    <property type="entry name" value="PURATROPHIN-1-LIKE, ISOFORM A"/>
    <property type="match status" value="1"/>
</dbReference>
<dbReference type="EnsemblMetazoa" id="CapteT194087">
    <property type="protein sequence ID" value="CapteP194087"/>
    <property type="gene ID" value="CapteG194087"/>
</dbReference>
<organism evidence="2">
    <name type="scientific">Capitella teleta</name>
    <name type="common">Polychaete worm</name>
    <dbReference type="NCBI Taxonomy" id="283909"/>
    <lineage>
        <taxon>Eukaryota</taxon>
        <taxon>Metazoa</taxon>
        <taxon>Spiralia</taxon>
        <taxon>Lophotrochozoa</taxon>
        <taxon>Annelida</taxon>
        <taxon>Polychaeta</taxon>
        <taxon>Sedentaria</taxon>
        <taxon>Scolecida</taxon>
        <taxon>Capitellidae</taxon>
        <taxon>Capitella</taxon>
    </lineage>
</organism>
<reference evidence="3" key="3">
    <citation type="submission" date="2015-06" db="UniProtKB">
        <authorList>
            <consortium name="EnsemblMetazoa"/>
        </authorList>
    </citation>
    <scope>IDENTIFICATION</scope>
</reference>
<name>R7T895_CAPTE</name>